<dbReference type="Gene3D" id="1.20.5.170">
    <property type="match status" value="1"/>
</dbReference>
<dbReference type="InterPro" id="IPR021750">
    <property type="entry name" value="Sid4-like"/>
</dbReference>
<feature type="coiled-coil region" evidence="1">
    <location>
        <begin position="365"/>
        <end position="595"/>
    </location>
</feature>
<protein>
    <submittedName>
        <fullName evidence="3">Uncharacterized protein</fullName>
    </submittedName>
</protein>
<feature type="compositionally biased region" description="Polar residues" evidence="2">
    <location>
        <begin position="1"/>
        <end position="11"/>
    </location>
</feature>
<evidence type="ECO:0000256" key="2">
    <source>
        <dbReference type="SAM" id="MobiDB-lite"/>
    </source>
</evidence>
<dbReference type="PANTHER" id="PTHR18887">
    <property type="entry name" value="GOLGI-ASSOCIATED PROTEIN GCP360-RELATED"/>
    <property type="match status" value="1"/>
</dbReference>
<feature type="region of interest" description="Disordered" evidence="2">
    <location>
        <begin position="1"/>
        <end position="42"/>
    </location>
</feature>
<feature type="coiled-coil region" evidence="1">
    <location>
        <begin position="650"/>
        <end position="826"/>
    </location>
</feature>
<feature type="compositionally biased region" description="Low complexity" evidence="2">
    <location>
        <begin position="140"/>
        <end position="152"/>
    </location>
</feature>
<evidence type="ECO:0000256" key="1">
    <source>
        <dbReference type="SAM" id="Coils"/>
    </source>
</evidence>
<dbReference type="AlphaFoldDB" id="A7TM73"/>
<feature type="coiled-coil region" evidence="1">
    <location>
        <begin position="155"/>
        <end position="213"/>
    </location>
</feature>
<reference evidence="3 4" key="1">
    <citation type="journal article" date="2007" name="Proc. Natl. Acad. Sci. U.S.A.">
        <title>Independent sorting-out of thousands of duplicated gene pairs in two yeast species descended from a whole-genome duplication.</title>
        <authorList>
            <person name="Scannell D.R."/>
            <person name="Frank A.C."/>
            <person name="Conant G.C."/>
            <person name="Byrne K.P."/>
            <person name="Woolfit M."/>
            <person name="Wolfe K.H."/>
        </authorList>
    </citation>
    <scope>NUCLEOTIDE SEQUENCE [LARGE SCALE GENOMIC DNA]</scope>
    <source>
        <strain evidence="4">ATCC 22028 / DSM 70294 / BCRC 21397 / CBS 2163 / NBRC 10782 / NRRL Y-8283 / UCD 57-17</strain>
    </source>
</reference>
<dbReference type="OMA" id="MISFESA"/>
<dbReference type="InterPro" id="IPR026202">
    <property type="entry name" value="GOLGB1"/>
</dbReference>
<dbReference type="RefSeq" id="XP_001644498.1">
    <property type="nucleotide sequence ID" value="XM_001644448.1"/>
</dbReference>
<dbReference type="STRING" id="436907.A7TM73"/>
<feature type="compositionally biased region" description="Basic and acidic residues" evidence="2">
    <location>
        <begin position="12"/>
        <end position="28"/>
    </location>
</feature>
<dbReference type="HOGENOM" id="CLU_299608_0_0_1"/>
<sequence length="957" mass="111274">MVVSNLIQKGSEISKTESSDTKDLEPPHSKNMMSFFNSSPQNNSSKKIFGIFDIMKGYNENTINNELKTIGLERALEFDKKKGIFPDTANDEKSNLKNNDHTYKQSKELNNENKLESDIENFDESKLSRKETVEQSTPLASSATSTATSTTTVTAAESAADIEDYNEKLNEMNQLIINTEILQKNYNVLELTNKELTSDVKRLSDLISERELENSRLNEIISTKDGDIKRLNDIFISKDQEISRLNDSFSLKEQEIKTLSNAFTSKDQEIKRLDDALRLKDQEIKRLDDIFLSKDQEIKRLNDTFISKNEEIKRLNDSLRSKDSDIQTINILVDNLKEFKSLQQENDSNNTKNYSNLISEINLKFEKLNENIKLKDIEINKLNETISELKNKDLQGKYDKDLLNEKLRLQVEQNNKDEDDLKILNGKIKEYEEIINNSKCTISELQANFNEANNTIKNLNAKLDSFVKNLEEANSELSNKDKEINELTLKSTQQKLSIETFNEKLVTNTSQISVMSENLKEERDKLSSLNDLLQTSEASVKSKELMVSSLESKLVNLNDSIKTLDDKIVTMEAENAELKKDNEEMLEKVNKFKNYIQDFKLFDVQVGNLIMKMFWNAQHPKEKSGRYTDAKFIRENLKDSNMQSIVAFKTNEDERNLEELEDKVDSLTYEISKMQKDIENNWEVKCSQLTTELEKGRIELKKEIEKTNAVEAKLEDMKNDNLQLIKEKEITLEKNIALSKEIADLQNKNLEDNESKFRNLVEELNKSGNVVNDLKQELCEKSEQIMEMKNKLFKKEKDFDELKNDYDKQVASIDNLTNSIKKLEGNRYQKITYEIAKKSRPEMDRHMYESLMVDEVDTIDMTQLQNIIKNLILLLEIPFSKLTKKLPLIGIYLKYERPILIHFANQIHYQLYNEEIDTKYFTNKVYTEYIESYDLNGLKHPLEICLDSLYQRISTKL</sequence>
<dbReference type="Pfam" id="PF11778">
    <property type="entry name" value="SID"/>
    <property type="match status" value="1"/>
</dbReference>
<accession>A7TM73</accession>
<feature type="compositionally biased region" description="Low complexity" evidence="2">
    <location>
        <begin position="31"/>
        <end position="42"/>
    </location>
</feature>
<dbReference type="GeneID" id="5544799"/>
<dbReference type="InParanoid" id="A7TM73"/>
<proteinExistence type="predicted"/>
<dbReference type="GO" id="GO:0005794">
    <property type="term" value="C:Golgi apparatus"/>
    <property type="evidence" value="ECO:0007669"/>
    <property type="project" value="InterPro"/>
</dbReference>
<feature type="region of interest" description="Disordered" evidence="2">
    <location>
        <begin position="126"/>
        <end position="152"/>
    </location>
</feature>
<dbReference type="OrthoDB" id="5376259at2759"/>
<dbReference type="EMBL" id="DS480420">
    <property type="protein sequence ID" value="EDO16640.1"/>
    <property type="molecule type" value="Genomic_DNA"/>
</dbReference>
<keyword evidence="1" id="KW-0175">Coiled coil</keyword>
<dbReference type="Proteomes" id="UP000000267">
    <property type="component" value="Unassembled WGS sequence"/>
</dbReference>
<organism evidence="4">
    <name type="scientific">Vanderwaltozyma polyspora (strain ATCC 22028 / DSM 70294 / BCRC 21397 / CBS 2163 / NBRC 10782 / NRRL Y-8283 / UCD 57-17)</name>
    <name type="common">Kluyveromyces polysporus</name>
    <dbReference type="NCBI Taxonomy" id="436907"/>
    <lineage>
        <taxon>Eukaryota</taxon>
        <taxon>Fungi</taxon>
        <taxon>Dikarya</taxon>
        <taxon>Ascomycota</taxon>
        <taxon>Saccharomycotina</taxon>
        <taxon>Saccharomycetes</taxon>
        <taxon>Saccharomycetales</taxon>
        <taxon>Saccharomycetaceae</taxon>
        <taxon>Vanderwaltozyma</taxon>
    </lineage>
</organism>
<dbReference type="PANTHER" id="PTHR18887:SF5">
    <property type="entry name" value="GOLGIN SUBFAMILY B MEMBER 1-LIKE"/>
    <property type="match status" value="1"/>
</dbReference>
<keyword evidence="4" id="KW-1185">Reference proteome</keyword>
<evidence type="ECO:0000313" key="3">
    <source>
        <dbReference type="EMBL" id="EDO16640.1"/>
    </source>
</evidence>
<name>A7TM73_VANPO</name>
<gene>
    <name evidence="3" type="ORF">Kpol_529p20</name>
</gene>
<dbReference type="eggNOG" id="KOG1836">
    <property type="taxonomic scope" value="Eukaryota"/>
</dbReference>
<dbReference type="KEGG" id="vpo:Kpol_529p20"/>
<evidence type="ECO:0000313" key="4">
    <source>
        <dbReference type="Proteomes" id="UP000000267"/>
    </source>
</evidence>